<dbReference type="Proteomes" id="UP000467385">
    <property type="component" value="Chromosome"/>
</dbReference>
<gene>
    <name evidence="1" type="ORF">MCNS_16490</name>
</gene>
<dbReference type="EMBL" id="AP022613">
    <property type="protein sequence ID" value="BBZ38586.1"/>
    <property type="molecule type" value="Genomic_DNA"/>
</dbReference>
<dbReference type="OrthoDB" id="9857559at2"/>
<dbReference type="AlphaFoldDB" id="A0A1X1ST91"/>
<proteinExistence type="predicted"/>
<dbReference type="RefSeq" id="WP_085235961.1">
    <property type="nucleotide sequence ID" value="NZ_AP022613.1"/>
</dbReference>
<sequence>MVNVYVVHNAKHVLEVADHDIWLVIDTVAGTAISSHSTREEAEKDLAIVTAFFDRWPNGDPTDSAYTPEGVDEDGGVIHRWQPLLTPGFWRDHDFGKDA</sequence>
<organism evidence="1 2">
    <name type="scientific">Mycobacterium conspicuum</name>
    <dbReference type="NCBI Taxonomy" id="44010"/>
    <lineage>
        <taxon>Bacteria</taxon>
        <taxon>Bacillati</taxon>
        <taxon>Actinomycetota</taxon>
        <taxon>Actinomycetes</taxon>
        <taxon>Mycobacteriales</taxon>
        <taxon>Mycobacteriaceae</taxon>
        <taxon>Mycobacterium</taxon>
    </lineage>
</organism>
<name>A0A1X1ST91_9MYCO</name>
<reference evidence="1 2" key="1">
    <citation type="journal article" date="2019" name="Emerg. Microbes Infect.">
        <title>Comprehensive subspecies identification of 175 nontuberculous mycobacteria species based on 7547 genomic profiles.</title>
        <authorList>
            <person name="Matsumoto Y."/>
            <person name="Kinjo T."/>
            <person name="Motooka D."/>
            <person name="Nabeya D."/>
            <person name="Jung N."/>
            <person name="Uechi K."/>
            <person name="Horii T."/>
            <person name="Iida T."/>
            <person name="Fujita J."/>
            <person name="Nakamura S."/>
        </authorList>
    </citation>
    <scope>NUCLEOTIDE SEQUENCE [LARGE SCALE GENOMIC DNA]</scope>
    <source>
        <strain evidence="1 2">JCM 14738</strain>
    </source>
</reference>
<evidence type="ECO:0000313" key="1">
    <source>
        <dbReference type="EMBL" id="BBZ38586.1"/>
    </source>
</evidence>
<evidence type="ECO:0000313" key="2">
    <source>
        <dbReference type="Proteomes" id="UP000467385"/>
    </source>
</evidence>
<accession>A0A1X1ST91</accession>
<dbReference type="STRING" id="44010.AWC00_26610"/>
<keyword evidence="2" id="KW-1185">Reference proteome</keyword>
<protein>
    <submittedName>
        <fullName evidence="1">Uncharacterized protein</fullName>
    </submittedName>
</protein>